<gene>
    <name evidence="1" type="ORF">CLO192961_LOCUS184445</name>
</gene>
<accession>A0ABY6U621</accession>
<sequence>MAEERPPYHDNDLGPFASICSMLRLTMIPTPLAFFFSQNVREDTVAEAEAAVNSFLDQLEPLNDEEYIQDTVFMVFDKVHTQMSRPLASAT</sequence>
<reference evidence="1 2" key="1">
    <citation type="submission" date="2019-06" db="EMBL/GenBank/DDBJ databases">
        <authorList>
            <person name="Broberg M."/>
        </authorList>
    </citation>
    <scope>NUCLEOTIDE SEQUENCE [LARGE SCALE GENOMIC DNA]</scope>
</reference>
<comment type="caution">
    <text evidence="1">The sequence shown here is derived from an EMBL/GenBank/DDBJ whole genome shotgun (WGS) entry which is preliminary data.</text>
</comment>
<evidence type="ECO:0000313" key="2">
    <source>
        <dbReference type="Proteomes" id="UP000766486"/>
    </source>
</evidence>
<dbReference type="Proteomes" id="UP000766486">
    <property type="component" value="Unassembled WGS sequence"/>
</dbReference>
<protein>
    <submittedName>
        <fullName evidence="1">Uncharacterized protein</fullName>
    </submittedName>
</protein>
<organism evidence="1 2">
    <name type="scientific">Bionectria ochroleuca</name>
    <name type="common">Gliocladium roseum</name>
    <dbReference type="NCBI Taxonomy" id="29856"/>
    <lineage>
        <taxon>Eukaryota</taxon>
        <taxon>Fungi</taxon>
        <taxon>Dikarya</taxon>
        <taxon>Ascomycota</taxon>
        <taxon>Pezizomycotina</taxon>
        <taxon>Sordariomycetes</taxon>
        <taxon>Hypocreomycetidae</taxon>
        <taxon>Hypocreales</taxon>
        <taxon>Bionectriaceae</taxon>
        <taxon>Clonostachys</taxon>
    </lineage>
</organism>
<name>A0ABY6U621_BIOOC</name>
<evidence type="ECO:0000313" key="1">
    <source>
        <dbReference type="EMBL" id="VUC26214.1"/>
    </source>
</evidence>
<proteinExistence type="predicted"/>
<keyword evidence="2" id="KW-1185">Reference proteome</keyword>
<dbReference type="EMBL" id="CABFNS010000744">
    <property type="protein sequence ID" value="VUC26214.1"/>
    <property type="molecule type" value="Genomic_DNA"/>
</dbReference>